<evidence type="ECO:0000313" key="8">
    <source>
        <dbReference type="EMBL" id="KAF3427373.1"/>
    </source>
</evidence>
<comment type="function">
    <text evidence="1">Plays an important role in the elongation step of protein synthesis.</text>
</comment>
<dbReference type="GO" id="GO:0003735">
    <property type="term" value="F:structural constituent of ribosome"/>
    <property type="evidence" value="ECO:0007669"/>
    <property type="project" value="InterPro"/>
</dbReference>
<feature type="region of interest" description="Disordered" evidence="7">
    <location>
        <begin position="83"/>
        <end position="120"/>
    </location>
</feature>
<protein>
    <recommendedName>
        <fullName evidence="5">Large ribosomal subunit protein P2</fullName>
    </recommendedName>
    <alternativeName>
        <fullName evidence="6">60S acidic ribosomal protein P2</fullName>
    </alternativeName>
</protein>
<dbReference type="InterPro" id="IPR044076">
    <property type="entry name" value="Ribosomal_P2"/>
</dbReference>
<dbReference type="InterPro" id="IPR027534">
    <property type="entry name" value="Ribosomal_P1/P2"/>
</dbReference>
<comment type="similarity">
    <text evidence="2">Belongs to the eukaryotic ribosomal protein P1/P2 family.</text>
</comment>
<evidence type="ECO:0000256" key="5">
    <source>
        <dbReference type="ARBA" id="ARBA00035301"/>
    </source>
</evidence>
<evidence type="ECO:0000256" key="3">
    <source>
        <dbReference type="ARBA" id="ARBA00022980"/>
    </source>
</evidence>
<evidence type="ECO:0000256" key="2">
    <source>
        <dbReference type="ARBA" id="ARBA00005436"/>
    </source>
</evidence>
<keyword evidence="9" id="KW-1185">Reference proteome</keyword>
<keyword evidence="4" id="KW-0687">Ribonucleoprotein</keyword>
<sequence length="120" mass="12557">MRYVAAYLLATLGGKASPSQNDIEKILSSVGIEADTEKLKKVISELNGKTIDELIVQGMASLRMEKLLSMPVGGAVAVSTDAAPAGGAAAPAEEKKGKEKKPAKEESESEDDDMGFGLFD</sequence>
<dbReference type="PANTHER" id="PTHR21141:SF5">
    <property type="entry name" value="LARGE RIBOSOMAL SUBUNIT PROTEIN P2"/>
    <property type="match status" value="1"/>
</dbReference>
<name>A0A833RSP3_9HYME</name>
<dbReference type="AlphaFoldDB" id="A0A833RSP3"/>
<dbReference type="Gene3D" id="1.10.10.1410">
    <property type="match status" value="1"/>
</dbReference>
<gene>
    <name evidence="8" type="ORF">E2986_09414</name>
</gene>
<evidence type="ECO:0000256" key="6">
    <source>
        <dbReference type="ARBA" id="ARBA00035443"/>
    </source>
</evidence>
<dbReference type="GO" id="GO:0002182">
    <property type="term" value="P:cytoplasmic translational elongation"/>
    <property type="evidence" value="ECO:0007669"/>
    <property type="project" value="InterPro"/>
</dbReference>
<comment type="caution">
    <text evidence="8">The sequence shown here is derived from an EMBL/GenBank/DDBJ whole genome shotgun (WGS) entry which is preliminary data.</text>
</comment>
<evidence type="ECO:0000256" key="4">
    <source>
        <dbReference type="ARBA" id="ARBA00023274"/>
    </source>
</evidence>
<dbReference type="FunFam" id="1.10.10.1410:FF:000002">
    <property type="entry name" value="60S acidic ribosomal protein P2"/>
    <property type="match status" value="1"/>
</dbReference>
<keyword evidence="3" id="KW-0689">Ribosomal protein</keyword>
<proteinExistence type="inferred from homology"/>
<dbReference type="HAMAP" id="MF_01478">
    <property type="entry name" value="Ribosomal_L12_arch"/>
    <property type="match status" value="1"/>
</dbReference>
<reference evidence="8" key="1">
    <citation type="submission" date="2019-11" db="EMBL/GenBank/DDBJ databases">
        <title>The nuclear and mitochondrial genomes of Frieseomelitta varia - a highly eusocial stingless bee (Meliponini) with a permanently sterile worker caste.</title>
        <authorList>
            <person name="Freitas F.C.P."/>
            <person name="Lourenco A.P."/>
            <person name="Nunes F.M.F."/>
            <person name="Paschoal A.R."/>
            <person name="Abreu F.C.P."/>
            <person name="Barbin F.O."/>
            <person name="Bataglia L."/>
            <person name="Cardoso-Junior C.A.M."/>
            <person name="Cervoni M.S."/>
            <person name="Silva S.R."/>
            <person name="Dalarmi F."/>
            <person name="Del Lama M.A."/>
            <person name="Depintor T.S."/>
            <person name="Ferreira K.M."/>
            <person name="Goria P.S."/>
            <person name="Jaskot M.C."/>
            <person name="Lago D.C."/>
            <person name="Luna-Lucena D."/>
            <person name="Moda L.M."/>
            <person name="Nascimento L."/>
            <person name="Pedrino M."/>
            <person name="Rabico F.O."/>
            <person name="Sanches F.C."/>
            <person name="Santos D.E."/>
            <person name="Santos C.G."/>
            <person name="Vieira J."/>
            <person name="Lopes T.F."/>
            <person name="Barchuk A.R."/>
            <person name="Hartfelder K."/>
            <person name="Simoes Z.L.P."/>
            <person name="Bitondi M.M.G."/>
            <person name="Pinheiro D.G."/>
        </authorList>
    </citation>
    <scope>NUCLEOTIDE SEQUENCE</scope>
    <source>
        <strain evidence="8">USP_RPSP 00005682</strain>
        <tissue evidence="8">Whole individual</tissue>
    </source>
</reference>
<evidence type="ECO:0000256" key="1">
    <source>
        <dbReference type="ARBA" id="ARBA00003362"/>
    </source>
</evidence>
<dbReference type="Pfam" id="PF00428">
    <property type="entry name" value="Ribosomal_60s"/>
    <property type="match status" value="1"/>
</dbReference>
<dbReference type="PANTHER" id="PTHR21141">
    <property type="entry name" value="60S ACIDIC RIBOSOMAL PROTEIN FAMILY MEMBER"/>
    <property type="match status" value="1"/>
</dbReference>
<organism evidence="8 9">
    <name type="scientific">Frieseomelitta varia</name>
    <dbReference type="NCBI Taxonomy" id="561572"/>
    <lineage>
        <taxon>Eukaryota</taxon>
        <taxon>Metazoa</taxon>
        <taxon>Ecdysozoa</taxon>
        <taxon>Arthropoda</taxon>
        <taxon>Hexapoda</taxon>
        <taxon>Insecta</taxon>
        <taxon>Pterygota</taxon>
        <taxon>Neoptera</taxon>
        <taxon>Endopterygota</taxon>
        <taxon>Hymenoptera</taxon>
        <taxon>Apocrita</taxon>
        <taxon>Aculeata</taxon>
        <taxon>Apoidea</taxon>
        <taxon>Anthophila</taxon>
        <taxon>Apidae</taxon>
        <taxon>Frieseomelitta</taxon>
    </lineage>
</organism>
<dbReference type="GO" id="GO:0022625">
    <property type="term" value="C:cytosolic large ribosomal subunit"/>
    <property type="evidence" value="ECO:0007669"/>
    <property type="project" value="InterPro"/>
</dbReference>
<evidence type="ECO:0000256" key="7">
    <source>
        <dbReference type="SAM" id="MobiDB-lite"/>
    </source>
</evidence>
<evidence type="ECO:0000313" key="9">
    <source>
        <dbReference type="Proteomes" id="UP000655588"/>
    </source>
</evidence>
<feature type="compositionally biased region" description="Basic and acidic residues" evidence="7">
    <location>
        <begin position="92"/>
        <end position="106"/>
    </location>
</feature>
<dbReference type="EMBL" id="WNWW01000255">
    <property type="protein sequence ID" value="KAF3427373.1"/>
    <property type="molecule type" value="Genomic_DNA"/>
</dbReference>
<dbReference type="CDD" id="cd05833">
    <property type="entry name" value="Ribosomal_P2"/>
    <property type="match status" value="1"/>
</dbReference>
<accession>A0A833RSP3</accession>
<dbReference type="Proteomes" id="UP000655588">
    <property type="component" value="Unassembled WGS sequence"/>
</dbReference>
<dbReference type="InterPro" id="IPR038716">
    <property type="entry name" value="P1/P2_N_sf"/>
</dbReference>